<dbReference type="Pfam" id="PF13280">
    <property type="entry name" value="WYL"/>
    <property type="match status" value="1"/>
</dbReference>
<reference evidence="3 4" key="1">
    <citation type="submission" date="2018-06" db="EMBL/GenBank/DDBJ databases">
        <title>Extensive metabolic versatility and redundancy in microbially diverse, dynamic hydrothermal sediments.</title>
        <authorList>
            <person name="Dombrowski N."/>
            <person name="Teske A."/>
            <person name="Baker B.J."/>
        </authorList>
    </citation>
    <scope>NUCLEOTIDE SEQUENCE [LARGE SCALE GENOMIC DNA]</scope>
    <source>
        <strain evidence="3">B79_G16</strain>
    </source>
</reference>
<dbReference type="Gene3D" id="3.40.50.300">
    <property type="entry name" value="P-loop containing nucleotide triphosphate hydrolases"/>
    <property type="match status" value="2"/>
</dbReference>
<dbReference type="AlphaFoldDB" id="A0A420ZBA1"/>
<evidence type="ECO:0000259" key="2">
    <source>
        <dbReference type="Pfam" id="PF13280"/>
    </source>
</evidence>
<feature type="domain" description="WYL" evidence="2">
    <location>
        <begin position="453"/>
        <end position="518"/>
    </location>
</feature>
<dbReference type="InterPro" id="IPR027417">
    <property type="entry name" value="P-loop_NTPase"/>
</dbReference>
<dbReference type="PROSITE" id="PS52050">
    <property type="entry name" value="WYL"/>
    <property type="match status" value="1"/>
</dbReference>
<evidence type="ECO:0000313" key="3">
    <source>
        <dbReference type="EMBL" id="RLC36137.1"/>
    </source>
</evidence>
<accession>A0A420ZBA1</accession>
<dbReference type="EMBL" id="QMNG01000081">
    <property type="protein sequence ID" value="RLC36137.1"/>
    <property type="molecule type" value="Genomic_DNA"/>
</dbReference>
<protein>
    <submittedName>
        <fullName evidence="3">AAA family ATPase</fullName>
    </submittedName>
</protein>
<dbReference type="GO" id="GO:0003678">
    <property type="term" value="F:DNA helicase activity"/>
    <property type="evidence" value="ECO:0007669"/>
    <property type="project" value="InterPro"/>
</dbReference>
<dbReference type="CDD" id="cd18809">
    <property type="entry name" value="SF1_C_RecD"/>
    <property type="match status" value="1"/>
</dbReference>
<dbReference type="GO" id="GO:0006281">
    <property type="term" value="P:DNA repair"/>
    <property type="evidence" value="ECO:0007669"/>
    <property type="project" value="InterPro"/>
</dbReference>
<dbReference type="Pfam" id="PF05970">
    <property type="entry name" value="PIF1"/>
    <property type="match status" value="1"/>
</dbReference>
<dbReference type="FunFam" id="3.40.50.300:FF:001498">
    <property type="entry name" value="ATP-dependent DNA helicase"/>
    <property type="match status" value="1"/>
</dbReference>
<evidence type="ECO:0000313" key="4">
    <source>
        <dbReference type="Proteomes" id="UP000281261"/>
    </source>
</evidence>
<organism evidence="3 4">
    <name type="scientific">candidate division Kazan bacterium</name>
    <dbReference type="NCBI Taxonomy" id="2202143"/>
    <lineage>
        <taxon>Bacteria</taxon>
        <taxon>Bacteria division Kazan-3B-28</taxon>
    </lineage>
</organism>
<comment type="caution">
    <text evidence="3">The sequence shown here is derived from an EMBL/GenBank/DDBJ whole genome shotgun (WGS) entry which is preliminary data.</text>
</comment>
<dbReference type="Proteomes" id="UP000281261">
    <property type="component" value="Unassembled WGS sequence"/>
</dbReference>
<name>A0A420ZBA1_UNCK3</name>
<proteinExistence type="predicted"/>
<dbReference type="SUPFAM" id="SSF52540">
    <property type="entry name" value="P-loop containing nucleoside triphosphate hydrolases"/>
    <property type="match status" value="2"/>
</dbReference>
<dbReference type="InterPro" id="IPR010285">
    <property type="entry name" value="DNA_helicase_pif1-like_DEAD"/>
</dbReference>
<feature type="domain" description="DNA helicase Pif1-like DEAD-box helicase" evidence="1">
    <location>
        <begin position="8"/>
        <end position="209"/>
    </location>
</feature>
<dbReference type="PANTHER" id="PTHR47642">
    <property type="entry name" value="ATP-DEPENDENT DNA HELICASE"/>
    <property type="match status" value="1"/>
</dbReference>
<dbReference type="InterPro" id="IPR026881">
    <property type="entry name" value="WYL_dom"/>
</dbReference>
<gene>
    <name evidence="3" type="ORF">DRH29_05170</name>
</gene>
<dbReference type="PANTHER" id="PTHR47642:SF5">
    <property type="entry name" value="ATP-DEPENDENT DNA HELICASE"/>
    <property type="match status" value="1"/>
</dbReference>
<dbReference type="InterPro" id="IPR051055">
    <property type="entry name" value="PIF1_helicase"/>
</dbReference>
<dbReference type="GO" id="GO:0000723">
    <property type="term" value="P:telomere maintenance"/>
    <property type="evidence" value="ECO:0007669"/>
    <property type="project" value="InterPro"/>
</dbReference>
<evidence type="ECO:0000259" key="1">
    <source>
        <dbReference type="Pfam" id="PF05970"/>
    </source>
</evidence>
<sequence length="526" mass="60964">MNKDLNVELNEQFTKALDIMENSNKSIFITGKAGTGKSTLLEYFRQHTNKKIVVLAPTGVAALNVRGQTIHSFFGFKPDITKDKVRKLRKSKRRIIEELEAVIIDEISMVRADLLDCIDISLRLNRNKKDESFGGMQMIFIGDLYQLPPVVTYKERNIFNKYYSGAYFFNANVFRDIQIEFVELEKIYRQKDERFIEILNAIRNNTLTDTHIEILNKCVGRALSGSRVPVITLTTTNKKAEDINRRHLESLHSKIYTYPACIEGEFDKRSYPAPEKLRLAVGAQVMLVNNDSSGRWVNGTLAKIVDIVSKDKDEDDFDRIMVKLANGRIKEVTPYTWEVFNFYYNEEEARIETETVGTFTQYPLHLAWAVTIHKSQGKTFPKVIIDFSRGTFAPGQAYVALSRCTSLEGISLVKPFKKGYVFTDKEIVDFLTNYQYKLSEEEFALDEKMNFFTEAIEKQKDIEIVYLKPNGDKTRRIIRPCNLGEMVYKDRAFVGLKAYCRKRREERVFRIDRILEIKKPNYTSEV</sequence>